<feature type="region of interest" description="Disordered" evidence="2">
    <location>
        <begin position="1"/>
        <end position="33"/>
    </location>
</feature>
<protein>
    <recommendedName>
        <fullName evidence="3">C2H2-type domain-containing protein</fullName>
    </recommendedName>
</protein>
<comment type="caution">
    <text evidence="4">The sequence shown here is derived from an EMBL/GenBank/DDBJ whole genome shotgun (WGS) entry which is preliminary data.</text>
</comment>
<dbReference type="InterPro" id="IPR051061">
    <property type="entry name" value="Zinc_finger_trans_reg"/>
</dbReference>
<keyword evidence="5" id="KW-1185">Reference proteome</keyword>
<keyword evidence="1" id="KW-0863">Zinc-finger</keyword>
<reference evidence="4" key="1">
    <citation type="journal article" date="2023" name="Mol. Phylogenet. Evol.">
        <title>Genome-scale phylogeny and comparative genomics of the fungal order Sordariales.</title>
        <authorList>
            <person name="Hensen N."/>
            <person name="Bonometti L."/>
            <person name="Westerberg I."/>
            <person name="Brannstrom I.O."/>
            <person name="Guillou S."/>
            <person name="Cros-Aarteil S."/>
            <person name="Calhoun S."/>
            <person name="Haridas S."/>
            <person name="Kuo A."/>
            <person name="Mondo S."/>
            <person name="Pangilinan J."/>
            <person name="Riley R."/>
            <person name="LaButti K."/>
            <person name="Andreopoulos B."/>
            <person name="Lipzen A."/>
            <person name="Chen C."/>
            <person name="Yan M."/>
            <person name="Daum C."/>
            <person name="Ng V."/>
            <person name="Clum A."/>
            <person name="Steindorff A."/>
            <person name="Ohm R.A."/>
            <person name="Martin F."/>
            <person name="Silar P."/>
            <person name="Natvig D.O."/>
            <person name="Lalanne C."/>
            <person name="Gautier V."/>
            <person name="Ament-Velasquez S.L."/>
            <person name="Kruys A."/>
            <person name="Hutchinson M.I."/>
            <person name="Powell A.J."/>
            <person name="Barry K."/>
            <person name="Miller A.N."/>
            <person name="Grigoriev I.V."/>
            <person name="Debuchy R."/>
            <person name="Gladieux P."/>
            <person name="Hiltunen Thoren M."/>
            <person name="Johannesson H."/>
        </authorList>
    </citation>
    <scope>NUCLEOTIDE SEQUENCE</scope>
    <source>
        <strain evidence="4">CBS 315.58</strain>
    </source>
</reference>
<dbReference type="Gene3D" id="3.30.160.60">
    <property type="entry name" value="Classic Zinc Finger"/>
    <property type="match status" value="1"/>
</dbReference>
<proteinExistence type="predicted"/>
<dbReference type="PROSITE" id="PS00028">
    <property type="entry name" value="ZINC_FINGER_C2H2_1"/>
    <property type="match status" value="1"/>
</dbReference>
<feature type="domain" description="C2H2-type" evidence="3">
    <location>
        <begin position="909"/>
        <end position="945"/>
    </location>
</feature>
<feature type="region of interest" description="Disordered" evidence="2">
    <location>
        <begin position="811"/>
        <end position="851"/>
    </location>
</feature>
<dbReference type="AlphaFoldDB" id="A0AAN6XXX6"/>
<reference evidence="4" key="2">
    <citation type="submission" date="2023-05" db="EMBL/GenBank/DDBJ databases">
        <authorList>
            <consortium name="Lawrence Berkeley National Laboratory"/>
            <person name="Steindorff A."/>
            <person name="Hensen N."/>
            <person name="Bonometti L."/>
            <person name="Westerberg I."/>
            <person name="Brannstrom I.O."/>
            <person name="Guillou S."/>
            <person name="Cros-Aarteil S."/>
            <person name="Calhoun S."/>
            <person name="Haridas S."/>
            <person name="Kuo A."/>
            <person name="Mondo S."/>
            <person name="Pangilinan J."/>
            <person name="Riley R."/>
            <person name="Labutti K."/>
            <person name="Andreopoulos B."/>
            <person name="Lipzen A."/>
            <person name="Chen C."/>
            <person name="Yanf M."/>
            <person name="Daum C."/>
            <person name="Ng V."/>
            <person name="Clum A."/>
            <person name="Ohm R."/>
            <person name="Martin F."/>
            <person name="Silar P."/>
            <person name="Natvig D."/>
            <person name="Lalanne C."/>
            <person name="Gautier V."/>
            <person name="Ament-Velasquez S.L."/>
            <person name="Kruys A."/>
            <person name="Hutchinson M.I."/>
            <person name="Powell A.J."/>
            <person name="Barry K."/>
            <person name="Miller A.N."/>
            <person name="Grigoriev I.V."/>
            <person name="Debuchy R."/>
            <person name="Gladieux P."/>
            <person name="Thoren M.H."/>
            <person name="Johannesson H."/>
        </authorList>
    </citation>
    <scope>NUCLEOTIDE SEQUENCE</scope>
    <source>
        <strain evidence="4">CBS 315.58</strain>
    </source>
</reference>
<organism evidence="4 5">
    <name type="scientific">Triangularia verruculosa</name>
    <dbReference type="NCBI Taxonomy" id="2587418"/>
    <lineage>
        <taxon>Eukaryota</taxon>
        <taxon>Fungi</taxon>
        <taxon>Dikarya</taxon>
        <taxon>Ascomycota</taxon>
        <taxon>Pezizomycotina</taxon>
        <taxon>Sordariomycetes</taxon>
        <taxon>Sordariomycetidae</taxon>
        <taxon>Sordariales</taxon>
        <taxon>Podosporaceae</taxon>
        <taxon>Triangularia</taxon>
    </lineage>
</organism>
<dbReference type="PANTHER" id="PTHR46179">
    <property type="entry name" value="ZINC FINGER PROTEIN"/>
    <property type="match status" value="1"/>
</dbReference>
<feature type="compositionally biased region" description="Polar residues" evidence="2">
    <location>
        <begin position="541"/>
        <end position="557"/>
    </location>
</feature>
<feature type="compositionally biased region" description="Polar residues" evidence="2">
    <location>
        <begin position="712"/>
        <end position="722"/>
    </location>
</feature>
<dbReference type="SMART" id="SM00355">
    <property type="entry name" value="ZnF_C2H2"/>
    <property type="match status" value="3"/>
</dbReference>
<dbReference type="GO" id="GO:0005634">
    <property type="term" value="C:nucleus"/>
    <property type="evidence" value="ECO:0007669"/>
    <property type="project" value="TreeGrafter"/>
</dbReference>
<sequence>MLEDPKATKRPPVNATGDVFVANEKPRNKQDTTADRCDLNGRHRGHCSAIKCRKIKEQASIARAERPRTAGIFASFWGRSPVGLEGRVASNAQFVCAECNAISRMNIDDFEETGCSNWWTSREGDGQLGRWKAAAQGFQLPTASSTMPASWFMGCHGLGFALAIGAPNAGKDLDISHSKDERLETSACGIPSEHLGEMHGPGTHWALVEQTGSDTSSDVPGLLPQPFRSSSTCNLSYERCTQVPVPAKTSPAWSAGPSPKAPAPASGFFLGLSSAVTPALNRPDPSLQTPNRTTHPHQQQHNTFTQHLQPGPYDRMRHTATPFQADLNNSVHDIDLDSELNYQSLSSSPVSTQSLLSQYSAVGSSPLSTFDSIPTPTLGGLRGDFEGSLFEYSPQSHQATLAESSASLFPNIDLMQTDTWMPSGLTPRSAGRFSHHRESSLSSLGSNGPASPYSHNTTNPQIAVTDSLGELHGLPSQEDFHYQLAPTKPFPGVTHDNFYASLGTYAPAGPTAINYPQVATAPKRRNDRGLLQPSENPIGANRSQPVSVASSINSDSPATPAGDLEEDRRNKNGENKPNLFDLSSNDPSSPFPDEAVMHTVPKLDRTLTDVYADELYNPDFTITNTSAAQLPVSPTNDLFVQRIQAANNQHLTAAVNSPVTATSRDRSPFRHGSPHAPLPVHDFSSMGASQARFGSAQQMREQTKALQDARAVQQQLSRGASATTPPTTISPKDAMLEFHESDGDNNFPLFPQQNTNNFNMDAITKPTSAPSQPAFHGLPLDTNAMFNNYLSSGLPNNIQVPQQYPFIARPQPRQESAVPSLSNASLNTSRVSSVDTGLDSVHTPPKRPADVSADGGTYTCTYHGCTMRFETPALLQKHKREGHRQAHGLNGSRQPGGMTSSLMSQAGPHRCDRINPSTGKPCNTVFSRPYDLTRHEDTIHNARKQKVRCNLCTDEKTFSRADALTRHYRVCHPDVEFPGKQRRRAHASG</sequence>
<feature type="region of interest" description="Disordered" evidence="2">
    <location>
        <begin position="886"/>
        <end position="908"/>
    </location>
</feature>
<feature type="compositionally biased region" description="Basic and acidic residues" evidence="2">
    <location>
        <begin position="24"/>
        <end position="33"/>
    </location>
</feature>
<feature type="compositionally biased region" description="Polar residues" evidence="2">
    <location>
        <begin position="891"/>
        <end position="904"/>
    </location>
</feature>
<dbReference type="EMBL" id="MU863875">
    <property type="protein sequence ID" value="KAK4205677.1"/>
    <property type="molecule type" value="Genomic_DNA"/>
</dbReference>
<dbReference type="GO" id="GO:0008270">
    <property type="term" value="F:zinc ion binding"/>
    <property type="evidence" value="ECO:0007669"/>
    <property type="project" value="UniProtKB-KW"/>
</dbReference>
<keyword evidence="1" id="KW-0479">Metal-binding</keyword>
<dbReference type="InterPro" id="IPR013087">
    <property type="entry name" value="Znf_C2H2_type"/>
</dbReference>
<feature type="region of interest" description="Disordered" evidence="2">
    <location>
        <begin position="657"/>
        <end position="731"/>
    </location>
</feature>
<gene>
    <name evidence="4" type="ORF">QBC40DRAFT_291707</name>
</gene>
<dbReference type="Proteomes" id="UP001303160">
    <property type="component" value="Unassembled WGS sequence"/>
</dbReference>
<feature type="domain" description="C2H2-type" evidence="3">
    <location>
        <begin position="858"/>
        <end position="883"/>
    </location>
</feature>
<feature type="region of interest" description="Disordered" evidence="2">
    <location>
        <begin position="423"/>
        <end position="460"/>
    </location>
</feature>
<evidence type="ECO:0000256" key="2">
    <source>
        <dbReference type="SAM" id="MobiDB-lite"/>
    </source>
</evidence>
<accession>A0AAN6XXX6</accession>
<evidence type="ECO:0000313" key="4">
    <source>
        <dbReference type="EMBL" id="KAK4205677.1"/>
    </source>
</evidence>
<feature type="compositionally biased region" description="Polar residues" evidence="2">
    <location>
        <begin position="286"/>
        <end position="308"/>
    </location>
</feature>
<evidence type="ECO:0000256" key="1">
    <source>
        <dbReference type="PROSITE-ProRule" id="PRU00042"/>
    </source>
</evidence>
<feature type="region of interest" description="Disordered" evidence="2">
    <location>
        <begin position="521"/>
        <end position="593"/>
    </location>
</feature>
<dbReference type="PROSITE" id="PS50157">
    <property type="entry name" value="ZINC_FINGER_C2H2_2"/>
    <property type="match status" value="2"/>
</dbReference>
<feature type="compositionally biased region" description="Polar residues" evidence="2">
    <location>
        <begin position="440"/>
        <end position="460"/>
    </location>
</feature>
<feature type="compositionally biased region" description="Polar residues" evidence="2">
    <location>
        <begin position="813"/>
        <end position="835"/>
    </location>
</feature>
<dbReference type="GO" id="GO:0006357">
    <property type="term" value="P:regulation of transcription by RNA polymerase II"/>
    <property type="evidence" value="ECO:0007669"/>
    <property type="project" value="TreeGrafter"/>
</dbReference>
<evidence type="ECO:0000313" key="5">
    <source>
        <dbReference type="Proteomes" id="UP001303160"/>
    </source>
</evidence>
<keyword evidence="1" id="KW-0862">Zinc</keyword>
<feature type="region of interest" description="Disordered" evidence="2">
    <location>
        <begin position="281"/>
        <end position="310"/>
    </location>
</feature>
<dbReference type="PANTHER" id="PTHR46179:SF19">
    <property type="entry name" value="C2H2 FINGER DOMAIN TRANSCRIPTION FACTOR (EUROFUNG)-RELATED"/>
    <property type="match status" value="1"/>
</dbReference>
<name>A0AAN6XXX6_9PEZI</name>
<evidence type="ECO:0000259" key="3">
    <source>
        <dbReference type="PROSITE" id="PS50157"/>
    </source>
</evidence>